<dbReference type="EMBL" id="JAQLOI010000003">
    <property type="protein sequence ID" value="MDB1126124.1"/>
    <property type="molecule type" value="Genomic_DNA"/>
</dbReference>
<dbReference type="Proteomes" id="UP001210678">
    <property type="component" value="Unassembled WGS sequence"/>
</dbReference>
<name>A0ABT4YX18_9VIBR</name>
<accession>A0ABT4YX18</accession>
<evidence type="ECO:0000313" key="1">
    <source>
        <dbReference type="EMBL" id="MDB1126124.1"/>
    </source>
</evidence>
<comment type="caution">
    <text evidence="1">The sequence shown here is derived from an EMBL/GenBank/DDBJ whole genome shotgun (WGS) entry which is preliminary data.</text>
</comment>
<gene>
    <name evidence="1" type="ORF">PGX00_21625</name>
</gene>
<organism evidence="1 2">
    <name type="scientific">Vibrio algarum</name>
    <dbReference type="NCBI Taxonomy" id="3020714"/>
    <lineage>
        <taxon>Bacteria</taxon>
        <taxon>Pseudomonadati</taxon>
        <taxon>Pseudomonadota</taxon>
        <taxon>Gammaproteobacteria</taxon>
        <taxon>Vibrionales</taxon>
        <taxon>Vibrionaceae</taxon>
        <taxon>Vibrio</taxon>
    </lineage>
</organism>
<dbReference type="RefSeq" id="WP_272140468.1">
    <property type="nucleotide sequence ID" value="NZ_JAQLOI010000003.1"/>
</dbReference>
<sequence>MKRNSKTYRFQLIKETVERHQRSHSTDPMVRHIGHLLTEQPNLEEELNSGHNFAGYHYDRSIDGWVSDRWS</sequence>
<reference evidence="1 2" key="1">
    <citation type="submission" date="2023-01" db="EMBL/GenBank/DDBJ databases">
        <title>Vibrio sp. KJ40-1 sp.nov, isolated from marine algae.</title>
        <authorList>
            <person name="Butt M."/>
            <person name="Kim J.M.J."/>
            <person name="Jeon C.O.C."/>
        </authorList>
    </citation>
    <scope>NUCLEOTIDE SEQUENCE [LARGE SCALE GENOMIC DNA]</scope>
    <source>
        <strain evidence="1 2">KJ40-1</strain>
    </source>
</reference>
<protein>
    <submittedName>
        <fullName evidence="1">Uncharacterized protein</fullName>
    </submittedName>
</protein>
<evidence type="ECO:0000313" key="2">
    <source>
        <dbReference type="Proteomes" id="UP001210678"/>
    </source>
</evidence>
<proteinExistence type="predicted"/>
<keyword evidence="2" id="KW-1185">Reference proteome</keyword>